<evidence type="ECO:0000313" key="4">
    <source>
        <dbReference type="Proteomes" id="UP000597989"/>
    </source>
</evidence>
<dbReference type="Proteomes" id="UP001500220">
    <property type="component" value="Unassembled WGS sequence"/>
</dbReference>
<reference evidence="3 4" key="2">
    <citation type="journal article" date="2014" name="Int. J. Syst. Evol. Microbiol.">
        <title>Complete genome sequence of Corynebacterium casei LMG S-19264T (=DSM 44701T), isolated from a smear-ripened cheese.</title>
        <authorList>
            <consortium name="US DOE Joint Genome Institute (JGI-PGF)"/>
            <person name="Walter F."/>
            <person name="Albersmeier A."/>
            <person name="Kalinowski J."/>
            <person name="Ruckert C."/>
        </authorList>
    </citation>
    <scope>NUCLEOTIDE SEQUENCE [LARGE SCALE GENOMIC DNA]</scope>
    <source>
        <strain evidence="3 4">CGMCC 4.7206</strain>
    </source>
</reference>
<reference evidence="3" key="4">
    <citation type="submission" date="2020-09" db="EMBL/GenBank/DDBJ databases">
        <authorList>
            <person name="Sun Q."/>
            <person name="Zhou Y."/>
        </authorList>
    </citation>
    <scope>NUCLEOTIDE SEQUENCE</scope>
    <source>
        <strain evidence="3">CGMCC 4.7206</strain>
    </source>
</reference>
<evidence type="ECO:0000313" key="2">
    <source>
        <dbReference type="EMBL" id="GAA0532399.1"/>
    </source>
</evidence>
<protein>
    <submittedName>
        <fullName evidence="3">Uncharacterized protein</fullName>
    </submittedName>
</protein>
<dbReference type="AlphaFoldDB" id="A0A917JPJ7"/>
<name>A0A917JPJ7_9PSEU</name>
<proteinExistence type="predicted"/>
<keyword evidence="5" id="KW-1185">Reference proteome</keyword>
<evidence type="ECO:0000313" key="5">
    <source>
        <dbReference type="Proteomes" id="UP001500220"/>
    </source>
</evidence>
<reference evidence="5" key="3">
    <citation type="journal article" date="2019" name="Int. J. Syst. Evol. Microbiol.">
        <title>The Global Catalogue of Microorganisms (GCM) 10K type strain sequencing project: providing services to taxonomists for standard genome sequencing and annotation.</title>
        <authorList>
            <consortium name="The Broad Institute Genomics Platform"/>
            <consortium name="The Broad Institute Genome Sequencing Center for Infectious Disease"/>
            <person name="Wu L."/>
            <person name="Ma J."/>
        </authorList>
    </citation>
    <scope>NUCLEOTIDE SEQUENCE [LARGE SCALE GENOMIC DNA]</scope>
    <source>
        <strain evidence="5">JCM 10664</strain>
    </source>
</reference>
<dbReference type="Proteomes" id="UP000597989">
    <property type="component" value="Unassembled WGS sequence"/>
</dbReference>
<evidence type="ECO:0000256" key="1">
    <source>
        <dbReference type="SAM" id="MobiDB-lite"/>
    </source>
</evidence>
<reference evidence="2" key="5">
    <citation type="submission" date="2023-12" db="EMBL/GenBank/DDBJ databases">
        <authorList>
            <person name="Sun Q."/>
            <person name="Inoue M."/>
        </authorList>
    </citation>
    <scope>NUCLEOTIDE SEQUENCE</scope>
    <source>
        <strain evidence="2">JCM 10664</strain>
    </source>
</reference>
<reference evidence="2" key="1">
    <citation type="journal article" date="2014" name="Int. J. Syst. Evol. Microbiol.">
        <title>Complete genome of a new Firmicutes species belonging to the dominant human colonic microbiota ('Ruminococcus bicirculans') reveals two chromosomes and a selective capacity to utilize plant glucans.</title>
        <authorList>
            <consortium name="NISC Comparative Sequencing Program"/>
            <person name="Wegmann U."/>
            <person name="Louis P."/>
            <person name="Goesmann A."/>
            <person name="Henrissat B."/>
            <person name="Duncan S.H."/>
            <person name="Flint H.J."/>
        </authorList>
    </citation>
    <scope>NUCLEOTIDE SEQUENCE</scope>
    <source>
        <strain evidence="2">JCM 10664</strain>
    </source>
</reference>
<accession>A0A917JPJ7</accession>
<comment type="caution">
    <text evidence="3">The sequence shown here is derived from an EMBL/GenBank/DDBJ whole genome shotgun (WGS) entry which is preliminary data.</text>
</comment>
<sequence>MSDYQSTVENPTGYWGWCRPRAPGGSEGPAPDPGAGAPTVGAGVGPAAGGVAHAALDWAGDCGVGLVDDCPAGGTDPVGSTEPDDVRGELVSLPVPV</sequence>
<feature type="region of interest" description="Disordered" evidence="1">
    <location>
        <begin position="71"/>
        <end position="97"/>
    </location>
</feature>
<feature type="region of interest" description="Disordered" evidence="1">
    <location>
        <begin position="1"/>
        <end position="41"/>
    </location>
</feature>
<evidence type="ECO:0000313" key="3">
    <source>
        <dbReference type="EMBL" id="GGI80328.1"/>
    </source>
</evidence>
<feature type="compositionally biased region" description="Polar residues" evidence="1">
    <location>
        <begin position="1"/>
        <end position="10"/>
    </location>
</feature>
<organism evidence="3 4">
    <name type="scientific">Saccharopolyspora thermophila</name>
    <dbReference type="NCBI Taxonomy" id="89367"/>
    <lineage>
        <taxon>Bacteria</taxon>
        <taxon>Bacillati</taxon>
        <taxon>Actinomycetota</taxon>
        <taxon>Actinomycetes</taxon>
        <taxon>Pseudonocardiales</taxon>
        <taxon>Pseudonocardiaceae</taxon>
        <taxon>Saccharopolyspora</taxon>
    </lineage>
</organism>
<dbReference type="EMBL" id="BAAAHC010000015">
    <property type="protein sequence ID" value="GAA0532399.1"/>
    <property type="molecule type" value="Genomic_DNA"/>
</dbReference>
<gene>
    <name evidence="2" type="ORF">GCM10009545_38600</name>
    <name evidence="3" type="ORF">GCM10011581_16980</name>
</gene>
<dbReference type="EMBL" id="BMMT01000004">
    <property type="protein sequence ID" value="GGI80328.1"/>
    <property type="molecule type" value="Genomic_DNA"/>
</dbReference>